<dbReference type="InterPro" id="IPR020818">
    <property type="entry name" value="Chaperonin_GroES"/>
</dbReference>
<dbReference type="HAMAP" id="MF_00580">
    <property type="entry name" value="CH10"/>
    <property type="match status" value="1"/>
</dbReference>
<dbReference type="NCBIfam" id="NF001534">
    <property type="entry name" value="PRK00364.2-5"/>
    <property type="match status" value="1"/>
</dbReference>
<evidence type="ECO:0000313" key="5">
    <source>
        <dbReference type="EMBL" id="BBA36611.1"/>
    </source>
</evidence>
<dbReference type="Pfam" id="PF00166">
    <property type="entry name" value="Cpn10"/>
    <property type="match status" value="1"/>
</dbReference>
<dbReference type="NCBIfam" id="NF001527">
    <property type="entry name" value="PRK00364.1-2"/>
    <property type="match status" value="1"/>
</dbReference>
<dbReference type="NCBIfam" id="NF001533">
    <property type="entry name" value="PRK00364.2-4"/>
    <property type="match status" value="1"/>
</dbReference>
<reference evidence="5 6" key="1">
    <citation type="submission" date="2016-12" db="EMBL/GenBank/DDBJ databases">
        <title>Genome sequencing of Methylocaldum marinum.</title>
        <authorList>
            <person name="Takeuchi M."/>
            <person name="Kamagata Y."/>
            <person name="Hiraoka S."/>
            <person name="Oshima K."/>
            <person name="Hattori M."/>
            <person name="Iwasaki W."/>
        </authorList>
    </citation>
    <scope>NUCLEOTIDE SEQUENCE [LARGE SCALE GENOMIC DNA]</scope>
    <source>
        <strain evidence="5 6">S8</strain>
    </source>
</reference>
<dbReference type="PRINTS" id="PR00297">
    <property type="entry name" value="CHAPERONIN10"/>
</dbReference>
<dbReference type="SUPFAM" id="SSF50129">
    <property type="entry name" value="GroES-like"/>
    <property type="match status" value="1"/>
</dbReference>
<evidence type="ECO:0000313" key="6">
    <source>
        <dbReference type="Proteomes" id="UP000266313"/>
    </source>
</evidence>
<name>A0A250L051_9GAMM</name>
<gene>
    <name evidence="3" type="primary">groES</name>
    <name evidence="3" type="synonym">groS</name>
    <name evidence="5" type="ORF">sS8_4681</name>
</gene>
<protein>
    <recommendedName>
        <fullName evidence="3">Co-chaperonin GroES</fullName>
    </recommendedName>
    <alternativeName>
        <fullName evidence="3">10 kDa chaperonin</fullName>
    </alternativeName>
    <alternativeName>
        <fullName evidence="3">Chaperonin-10</fullName>
        <shortName evidence="3">Cpn10</shortName>
    </alternativeName>
</protein>
<dbReference type="AlphaFoldDB" id="A0A250L051"/>
<evidence type="ECO:0000256" key="2">
    <source>
        <dbReference type="ARBA" id="ARBA00023186"/>
    </source>
</evidence>
<dbReference type="SMART" id="SM00883">
    <property type="entry name" value="Cpn10"/>
    <property type="match status" value="1"/>
</dbReference>
<comment type="subunit">
    <text evidence="3">Heptamer of 7 subunits arranged in a ring. Interacts with the chaperonin GroEL.</text>
</comment>
<dbReference type="GO" id="GO:0005737">
    <property type="term" value="C:cytoplasm"/>
    <property type="evidence" value="ECO:0007669"/>
    <property type="project" value="UniProtKB-SubCell"/>
</dbReference>
<dbReference type="NCBIfam" id="NF001531">
    <property type="entry name" value="PRK00364.2-2"/>
    <property type="match status" value="1"/>
</dbReference>
<dbReference type="CDD" id="cd00320">
    <property type="entry name" value="cpn10"/>
    <property type="match status" value="1"/>
</dbReference>
<keyword evidence="2 3" id="KW-0143">Chaperone</keyword>
<dbReference type="InterPro" id="IPR011032">
    <property type="entry name" value="GroES-like_sf"/>
</dbReference>
<proteinExistence type="inferred from homology"/>
<dbReference type="RefSeq" id="WP_077728447.1">
    <property type="nucleotide sequence ID" value="NZ_AP017928.1"/>
</dbReference>
<dbReference type="InterPro" id="IPR018369">
    <property type="entry name" value="Chaprnonin_Cpn10_CS"/>
</dbReference>
<dbReference type="FunFam" id="2.30.33.40:FF:000001">
    <property type="entry name" value="10 kDa chaperonin"/>
    <property type="match status" value="1"/>
</dbReference>
<dbReference type="GO" id="GO:0051087">
    <property type="term" value="F:protein-folding chaperone binding"/>
    <property type="evidence" value="ECO:0007669"/>
    <property type="project" value="TreeGrafter"/>
</dbReference>
<dbReference type="GO" id="GO:0051082">
    <property type="term" value="F:unfolded protein binding"/>
    <property type="evidence" value="ECO:0007669"/>
    <property type="project" value="TreeGrafter"/>
</dbReference>
<evidence type="ECO:0000256" key="4">
    <source>
        <dbReference type="RuleBase" id="RU000535"/>
    </source>
</evidence>
<sequence length="96" mass="10580">MKIRPLHDRIVVKRWEEEKTSPGGIVIPDTAKEKPIKGEVVAVGNGKALDNGQVRALDVKVGDKVLFGKYAGTEVKIDGTEYLMLREDDIMGVFEA</sequence>
<comment type="function">
    <text evidence="3 4">Together with the chaperonin GroEL, plays an essential role in assisting protein folding. The GroEL-GroES system forms a nano-cage that allows encapsulation of the non-native substrate proteins and provides a physical environment optimized to promote and accelerate protein folding. GroES binds to the apical surface of the GroEL ring, thereby capping the opening of the GroEL channel.</text>
</comment>
<keyword evidence="6" id="KW-1185">Reference proteome</keyword>
<dbReference type="EMBL" id="AP017928">
    <property type="protein sequence ID" value="BBA36611.1"/>
    <property type="molecule type" value="Genomic_DNA"/>
</dbReference>
<dbReference type="InterPro" id="IPR037124">
    <property type="entry name" value="Chaperonin_GroES_sf"/>
</dbReference>
<dbReference type="Proteomes" id="UP000266313">
    <property type="component" value="Chromosome"/>
</dbReference>
<accession>A0A250L051</accession>
<dbReference type="Gene3D" id="2.30.33.40">
    <property type="entry name" value="GroES chaperonin"/>
    <property type="match status" value="1"/>
</dbReference>
<dbReference type="GO" id="GO:0005524">
    <property type="term" value="F:ATP binding"/>
    <property type="evidence" value="ECO:0007669"/>
    <property type="project" value="InterPro"/>
</dbReference>
<dbReference type="PROSITE" id="PS00681">
    <property type="entry name" value="CHAPERONINS_CPN10"/>
    <property type="match status" value="1"/>
</dbReference>
<comment type="similarity">
    <text evidence="1 3 4">Belongs to the GroES chaperonin family.</text>
</comment>
<dbReference type="OrthoDB" id="9806791at2"/>
<dbReference type="GO" id="GO:0046872">
    <property type="term" value="F:metal ion binding"/>
    <property type="evidence" value="ECO:0007669"/>
    <property type="project" value="TreeGrafter"/>
</dbReference>
<evidence type="ECO:0000256" key="1">
    <source>
        <dbReference type="ARBA" id="ARBA00006975"/>
    </source>
</evidence>
<comment type="subcellular location">
    <subcellularLocation>
        <location evidence="3">Cytoplasm</location>
    </subcellularLocation>
</comment>
<dbReference type="PANTHER" id="PTHR10772">
    <property type="entry name" value="10 KDA HEAT SHOCK PROTEIN"/>
    <property type="match status" value="1"/>
</dbReference>
<dbReference type="PANTHER" id="PTHR10772:SF58">
    <property type="entry name" value="CO-CHAPERONIN GROES"/>
    <property type="match status" value="1"/>
</dbReference>
<keyword evidence="3" id="KW-0963">Cytoplasm</keyword>
<organism evidence="5 6">
    <name type="scientific">Methylocaldum marinum</name>
    <dbReference type="NCBI Taxonomy" id="1432792"/>
    <lineage>
        <taxon>Bacteria</taxon>
        <taxon>Pseudomonadati</taxon>
        <taxon>Pseudomonadota</taxon>
        <taxon>Gammaproteobacteria</taxon>
        <taxon>Methylococcales</taxon>
        <taxon>Methylococcaceae</taxon>
        <taxon>Methylocaldum</taxon>
    </lineage>
</organism>
<evidence type="ECO:0000256" key="3">
    <source>
        <dbReference type="HAMAP-Rule" id="MF_00580"/>
    </source>
</evidence>
<dbReference type="GO" id="GO:0044183">
    <property type="term" value="F:protein folding chaperone"/>
    <property type="evidence" value="ECO:0007669"/>
    <property type="project" value="InterPro"/>
</dbReference>
<dbReference type="NCBIfam" id="NF001529">
    <property type="entry name" value="PRK00364.1-5"/>
    <property type="match status" value="1"/>
</dbReference>
<dbReference type="KEGG" id="mmai:sS8_4681"/>